<organism evidence="1 2">
    <name type="scientific">Haloferax massiliensis</name>
    <dbReference type="NCBI Taxonomy" id="1476858"/>
    <lineage>
        <taxon>Archaea</taxon>
        <taxon>Methanobacteriati</taxon>
        <taxon>Methanobacteriota</taxon>
        <taxon>Stenosarchaea group</taxon>
        <taxon>Halobacteria</taxon>
        <taxon>Halobacteriales</taxon>
        <taxon>Haloferacaceae</taxon>
        <taxon>Haloferax</taxon>
    </lineage>
</organism>
<protein>
    <submittedName>
        <fullName evidence="1">Acetamidase/Formamidase family protein</fullName>
    </submittedName>
</protein>
<dbReference type="Proteomes" id="UP000198902">
    <property type="component" value="Unassembled WGS sequence"/>
</dbReference>
<dbReference type="PANTHER" id="PTHR31891">
    <property type="entry name" value="FORMAMIDASE C869.04-RELATED"/>
    <property type="match status" value="1"/>
</dbReference>
<reference evidence="2" key="1">
    <citation type="submission" date="2015-03" db="EMBL/GenBank/DDBJ databases">
        <authorList>
            <person name="Urmite Genomes"/>
        </authorList>
    </citation>
    <scope>NUCLEOTIDE SEQUENCE [LARGE SCALE GENOMIC DNA]</scope>
    <source>
        <strain evidence="2">Arc-Hr</strain>
    </source>
</reference>
<dbReference type="SUPFAM" id="SSF141130">
    <property type="entry name" value="Acetamidase/Formamidase-like"/>
    <property type="match status" value="1"/>
</dbReference>
<proteinExistence type="predicted"/>
<dbReference type="Gene3D" id="2.60.120.580">
    <property type="entry name" value="Acetamidase/Formamidase-like domains"/>
    <property type="match status" value="2"/>
</dbReference>
<sequence length="434" mass="46043">MSEKPAETLEVDEFTLGLVGPEQEWAGTVRDGGTVKTHTPAGCWGPMITPSFRGGHEVTRPIRVENAEPGDALVVRIKDVEVTSVATSTGSMAERADAFGDDPFVDHRCPECGTPWPETVVEGTGEESIRCAECGANASSFGFEYGYTVVFDDDRTVGITVGADGAHQLAERADEAMALPENSRQHPILLYEPDEMPGALGRLRPFIGNIGTTPAVELPDSHNAGDFGQFLIGAEHDWGLPDEAALEARTDGHLDSNEVRPGAVLICPVRVDGAGLYVGDLHANQGDGELSLHTTDVSGRTELEVEVIKGLDLPGPLLLPNEEDLPHIAKPYTDAERAAGTALADEYDVGTLHDALPLQVIGSGATINEATENAFARASSLFGISEGEVRSRCTFTGGVEIARLPGVVQLSMLVPVELLDEVGLAETVREQYGA</sequence>
<dbReference type="InterPro" id="IPR004304">
    <property type="entry name" value="FmdA_AmdA"/>
</dbReference>
<dbReference type="PANTHER" id="PTHR31891:SF1">
    <property type="entry name" value="FORMAMIDASE C869.04-RELATED"/>
    <property type="match status" value="1"/>
</dbReference>
<evidence type="ECO:0000313" key="1">
    <source>
        <dbReference type="EMBL" id="CQR52177.1"/>
    </source>
</evidence>
<dbReference type="EMBL" id="CSTE01000003">
    <property type="protein sequence ID" value="CQR52177.1"/>
    <property type="molecule type" value="Genomic_DNA"/>
</dbReference>
<dbReference type="RefSeq" id="WP_089780354.1">
    <property type="nucleotide sequence ID" value="NZ_CABLRR010000003.1"/>
</dbReference>
<dbReference type="AlphaFoldDB" id="A0A0D6JUC4"/>
<dbReference type="OrthoDB" id="42832at2157"/>
<dbReference type="Pfam" id="PF03069">
    <property type="entry name" value="FmdA_AmdA"/>
    <property type="match status" value="1"/>
</dbReference>
<keyword evidence="2" id="KW-1185">Reference proteome</keyword>
<name>A0A0D6JUC4_9EURY</name>
<gene>
    <name evidence="1" type="ORF">BN996_03019</name>
</gene>
<evidence type="ECO:0000313" key="2">
    <source>
        <dbReference type="Proteomes" id="UP000198902"/>
    </source>
</evidence>
<dbReference type="GO" id="GO:0016811">
    <property type="term" value="F:hydrolase activity, acting on carbon-nitrogen (but not peptide) bonds, in linear amides"/>
    <property type="evidence" value="ECO:0007669"/>
    <property type="project" value="InterPro"/>
</dbReference>
<accession>A0A0D6JUC4</accession>